<keyword evidence="2 5" id="KW-0812">Transmembrane</keyword>
<feature type="transmembrane region" description="Helical" evidence="5">
    <location>
        <begin position="186"/>
        <end position="205"/>
    </location>
</feature>
<keyword evidence="8" id="KW-1185">Reference proteome</keyword>
<dbReference type="InterPro" id="IPR052946">
    <property type="entry name" value="Alkaline_pH_Ca-Antiporter"/>
</dbReference>
<dbReference type="Pfam" id="PF01699">
    <property type="entry name" value="Na_Ca_ex"/>
    <property type="match status" value="2"/>
</dbReference>
<dbReference type="PANTHER" id="PTHR37958:SF1">
    <property type="entry name" value="SODIUM-POTASSIUM_PROTON ANTIPORTER CHAA"/>
    <property type="match status" value="1"/>
</dbReference>
<evidence type="ECO:0000313" key="8">
    <source>
        <dbReference type="Proteomes" id="UP000198418"/>
    </source>
</evidence>
<organism evidence="7 8">
    <name type="scientific">Rhodoblastus acidophilus</name>
    <name type="common">Rhodopseudomonas acidophila</name>
    <dbReference type="NCBI Taxonomy" id="1074"/>
    <lineage>
        <taxon>Bacteria</taxon>
        <taxon>Pseudomonadati</taxon>
        <taxon>Pseudomonadota</taxon>
        <taxon>Alphaproteobacteria</taxon>
        <taxon>Hyphomicrobiales</taxon>
        <taxon>Rhodoblastaceae</taxon>
        <taxon>Rhodoblastus</taxon>
    </lineage>
</organism>
<protein>
    <submittedName>
        <fullName evidence="7">Ca2+:H+ antiporter</fullName>
    </submittedName>
</protein>
<dbReference type="OrthoDB" id="9787814at2"/>
<feature type="transmembrane region" description="Helical" evidence="5">
    <location>
        <begin position="304"/>
        <end position="326"/>
    </location>
</feature>
<feature type="transmembrane region" description="Helical" evidence="5">
    <location>
        <begin position="154"/>
        <end position="174"/>
    </location>
</feature>
<dbReference type="RefSeq" id="WP_088520348.1">
    <property type="nucleotide sequence ID" value="NZ_FYDG01000003.1"/>
</dbReference>
<feature type="transmembrane region" description="Helical" evidence="5">
    <location>
        <begin position="234"/>
        <end position="252"/>
    </location>
</feature>
<sequence length="381" mass="40504">MSISEAAPHAPPPTNLRATLRRESVLAIPVATCAAFLSFGPLILSDLSQPAKLGFVFLWLFGVILVSSLGVVRHAEHLAQLMGEPYGTLILTLAVTAIEVMSISAIMLHGANNPTLVRDTLLSVIMIVLNGMVGLSLLLGALRRREQHYNLQGANAYLGVIIPLAVLTLIMPNYTTTTAGPTLSNAQEHFLSLMAAALYATFLTAQTGRHRGYFTGPDQEERHGKVAPTGSRSIAFHAAMLGAFMLPVVYLAEQLAHPVDYLIETMGAPSTLGGVTIAALVATPEAIGATAAAVRNQMQRSINIFLGSVLSTIGLTVPAMLVVSHWTGRTMVLGVEHADFVMLLLTLGVSIVTFASGRTNILQGIVHLLLFLAFVLLIFQG</sequence>
<dbReference type="AlphaFoldDB" id="A0A212RBC4"/>
<evidence type="ECO:0000256" key="3">
    <source>
        <dbReference type="ARBA" id="ARBA00022989"/>
    </source>
</evidence>
<name>A0A212RBC4_RHOAC</name>
<reference evidence="8" key="1">
    <citation type="submission" date="2017-06" db="EMBL/GenBank/DDBJ databases">
        <authorList>
            <person name="Varghese N."/>
            <person name="Submissions S."/>
        </authorList>
    </citation>
    <scope>NUCLEOTIDE SEQUENCE [LARGE SCALE GENOMIC DNA]</scope>
    <source>
        <strain evidence="8">DSM 137</strain>
    </source>
</reference>
<dbReference type="PANTHER" id="PTHR37958">
    <property type="entry name" value="SODIUM-POTASSIUM/PROTON ANTIPORTER CHAA"/>
    <property type="match status" value="1"/>
</dbReference>
<feature type="transmembrane region" description="Helical" evidence="5">
    <location>
        <begin position="25"/>
        <end position="44"/>
    </location>
</feature>
<keyword evidence="4 5" id="KW-0472">Membrane</keyword>
<dbReference type="GO" id="GO:0005886">
    <property type="term" value="C:plasma membrane"/>
    <property type="evidence" value="ECO:0007669"/>
    <property type="project" value="TreeGrafter"/>
</dbReference>
<dbReference type="Proteomes" id="UP000198418">
    <property type="component" value="Unassembled WGS sequence"/>
</dbReference>
<dbReference type="InterPro" id="IPR004837">
    <property type="entry name" value="NaCa_Exmemb"/>
</dbReference>
<comment type="subcellular location">
    <subcellularLocation>
        <location evidence="1">Membrane</location>
        <topology evidence="1">Multi-pass membrane protein</topology>
    </subcellularLocation>
</comment>
<feature type="transmembrane region" description="Helical" evidence="5">
    <location>
        <begin position="361"/>
        <end position="379"/>
    </location>
</feature>
<dbReference type="EMBL" id="FYDG01000003">
    <property type="protein sequence ID" value="SNB69507.1"/>
    <property type="molecule type" value="Genomic_DNA"/>
</dbReference>
<evidence type="ECO:0000256" key="4">
    <source>
        <dbReference type="ARBA" id="ARBA00023136"/>
    </source>
</evidence>
<feature type="transmembrane region" description="Helical" evidence="5">
    <location>
        <begin position="120"/>
        <end position="142"/>
    </location>
</feature>
<accession>A0A212RBC4</accession>
<proteinExistence type="predicted"/>
<feature type="transmembrane region" description="Helical" evidence="5">
    <location>
        <begin position="86"/>
        <end position="108"/>
    </location>
</feature>
<keyword evidence="3 5" id="KW-1133">Transmembrane helix</keyword>
<feature type="domain" description="Sodium/calcium exchanger membrane region" evidence="6">
    <location>
        <begin position="55"/>
        <end position="207"/>
    </location>
</feature>
<evidence type="ECO:0000313" key="7">
    <source>
        <dbReference type="EMBL" id="SNB69507.1"/>
    </source>
</evidence>
<evidence type="ECO:0000259" key="6">
    <source>
        <dbReference type="Pfam" id="PF01699"/>
    </source>
</evidence>
<gene>
    <name evidence="7" type="ORF">SAMN06265338_103232</name>
</gene>
<feature type="transmembrane region" description="Helical" evidence="5">
    <location>
        <begin position="338"/>
        <end position="354"/>
    </location>
</feature>
<evidence type="ECO:0000256" key="2">
    <source>
        <dbReference type="ARBA" id="ARBA00022692"/>
    </source>
</evidence>
<dbReference type="GO" id="GO:0015386">
    <property type="term" value="F:potassium:proton antiporter activity"/>
    <property type="evidence" value="ECO:0007669"/>
    <property type="project" value="TreeGrafter"/>
</dbReference>
<feature type="transmembrane region" description="Helical" evidence="5">
    <location>
        <begin position="56"/>
        <end position="74"/>
    </location>
</feature>
<dbReference type="GO" id="GO:0015385">
    <property type="term" value="F:sodium:proton antiporter activity"/>
    <property type="evidence" value="ECO:0007669"/>
    <property type="project" value="TreeGrafter"/>
</dbReference>
<feature type="domain" description="Sodium/calcium exchanger membrane region" evidence="6">
    <location>
        <begin position="238"/>
        <end position="379"/>
    </location>
</feature>
<feature type="transmembrane region" description="Helical" evidence="5">
    <location>
        <begin position="272"/>
        <end position="292"/>
    </location>
</feature>
<evidence type="ECO:0000256" key="5">
    <source>
        <dbReference type="SAM" id="Phobius"/>
    </source>
</evidence>
<evidence type="ECO:0000256" key="1">
    <source>
        <dbReference type="ARBA" id="ARBA00004141"/>
    </source>
</evidence>